<gene>
    <name evidence="3" type="ORF">OLC1_LOCUS8376</name>
</gene>
<dbReference type="InterPro" id="IPR040348">
    <property type="entry name" value="POLAR-like"/>
</dbReference>
<evidence type="ECO:0000256" key="1">
    <source>
        <dbReference type="SAM" id="Coils"/>
    </source>
</evidence>
<evidence type="ECO:0000313" key="4">
    <source>
        <dbReference type="Proteomes" id="UP001161247"/>
    </source>
</evidence>
<feature type="region of interest" description="Disordered" evidence="2">
    <location>
        <begin position="74"/>
        <end position="108"/>
    </location>
</feature>
<dbReference type="PANTHER" id="PTHR33476:SF4">
    <property type="entry name" value="POLAR LOCALIZATION DURING ASYMMETRIC DIVISION AND PROTEIN"/>
    <property type="match status" value="1"/>
</dbReference>
<dbReference type="PANTHER" id="PTHR33476">
    <property type="entry name" value="EMB|CAB62613.1"/>
    <property type="match status" value="1"/>
</dbReference>
<keyword evidence="1" id="KW-0175">Coiled coil</keyword>
<feature type="region of interest" description="Disordered" evidence="2">
    <location>
        <begin position="28"/>
        <end position="57"/>
    </location>
</feature>
<dbReference type="Proteomes" id="UP001161247">
    <property type="component" value="Chromosome 3"/>
</dbReference>
<organism evidence="3 4">
    <name type="scientific">Oldenlandia corymbosa var. corymbosa</name>
    <dbReference type="NCBI Taxonomy" id="529605"/>
    <lineage>
        <taxon>Eukaryota</taxon>
        <taxon>Viridiplantae</taxon>
        <taxon>Streptophyta</taxon>
        <taxon>Embryophyta</taxon>
        <taxon>Tracheophyta</taxon>
        <taxon>Spermatophyta</taxon>
        <taxon>Magnoliopsida</taxon>
        <taxon>eudicotyledons</taxon>
        <taxon>Gunneridae</taxon>
        <taxon>Pentapetalae</taxon>
        <taxon>asterids</taxon>
        <taxon>lamiids</taxon>
        <taxon>Gentianales</taxon>
        <taxon>Rubiaceae</taxon>
        <taxon>Rubioideae</taxon>
        <taxon>Spermacoceae</taxon>
        <taxon>Hedyotis-Oldenlandia complex</taxon>
        <taxon>Oldenlandia</taxon>
    </lineage>
</organism>
<name>A0AAV1CRP6_OLDCO</name>
<feature type="coiled-coil region" evidence="1">
    <location>
        <begin position="330"/>
        <end position="357"/>
    </location>
</feature>
<reference evidence="3" key="1">
    <citation type="submission" date="2023-03" db="EMBL/GenBank/DDBJ databases">
        <authorList>
            <person name="Julca I."/>
        </authorList>
    </citation>
    <scope>NUCLEOTIDE SEQUENCE</scope>
</reference>
<keyword evidence="4" id="KW-1185">Reference proteome</keyword>
<proteinExistence type="predicted"/>
<evidence type="ECO:0000256" key="2">
    <source>
        <dbReference type="SAM" id="MobiDB-lite"/>
    </source>
</evidence>
<dbReference type="GO" id="GO:0008356">
    <property type="term" value="P:asymmetric cell division"/>
    <property type="evidence" value="ECO:0007669"/>
    <property type="project" value="InterPro"/>
</dbReference>
<protein>
    <submittedName>
        <fullName evidence="3">OLC1v1034624C1</fullName>
    </submittedName>
</protein>
<accession>A0AAV1CRP6</accession>
<dbReference type="EMBL" id="OX459120">
    <property type="protein sequence ID" value="CAI9098062.1"/>
    <property type="molecule type" value="Genomic_DNA"/>
</dbReference>
<dbReference type="AlphaFoldDB" id="A0AAV1CRP6"/>
<feature type="compositionally biased region" description="Low complexity" evidence="2">
    <location>
        <begin position="74"/>
        <end position="86"/>
    </location>
</feature>
<sequence length="416" mass="46106">MWQVLLAAAAAGSGILAKKLIIDHNAPKPISSSKQDDHVNEKTSSSPKDSIFTCKEGCPDDQNEAEDEIMGDGSIFMFSSTPSSSEKGSKSSKKKMAGGTKGNVEGLKRNDKGEEEKKCGVMGCGKQGWVVDQRKSGKRLYIYPKKRRTSKNIAGKCQSCASKGNSPFTWGLSVGMMYMMSAGKAEISKLYNSMDETAQIVQELKAELSRRKILQNQFESAGAHANVTELNSQNVDAFEIYGHPKVEEGECASSVLTEDRQIDPLGMDQLEAELEQELEKLPWSCGIEGRKDKFEADQLAGEADEQGMITNHFTGVQPSELDQKLSHLLIQQQETHIMELESKLERTHSKLYEKEAELQALKDCVKRLTSFSLGDEDTEYQMEDEKSDLEDQEVVNMVSQSTRSAVGMKRAIDFRS</sequence>
<evidence type="ECO:0000313" key="3">
    <source>
        <dbReference type="EMBL" id="CAI9098062.1"/>
    </source>
</evidence>